<evidence type="ECO:0000313" key="8">
    <source>
        <dbReference type="EMBL" id="RWX73891.1"/>
    </source>
</evidence>
<dbReference type="AlphaFoldDB" id="A0A3S3TSU7"/>
<comment type="catalytic activity">
    <reaction evidence="6">
        <text>alpha-D-glucose 6-phosphate = beta-D-fructose 6-phosphate</text>
        <dbReference type="Rhea" id="RHEA:11816"/>
        <dbReference type="ChEBI" id="CHEBI:57634"/>
        <dbReference type="ChEBI" id="CHEBI:58225"/>
        <dbReference type="EC" id="5.3.1.9"/>
    </reaction>
</comment>
<evidence type="ECO:0000256" key="1">
    <source>
        <dbReference type="ARBA" id="ARBA00004926"/>
    </source>
</evidence>
<dbReference type="SUPFAM" id="SSF51182">
    <property type="entry name" value="RmlC-like cupins"/>
    <property type="match status" value="1"/>
</dbReference>
<dbReference type="GO" id="GO:0006094">
    <property type="term" value="P:gluconeogenesis"/>
    <property type="evidence" value="ECO:0007669"/>
    <property type="project" value="UniProtKB-KW"/>
</dbReference>
<dbReference type="GO" id="GO:0006096">
    <property type="term" value="P:glycolytic process"/>
    <property type="evidence" value="ECO:0007669"/>
    <property type="project" value="UniProtKB-UniPathway"/>
</dbReference>
<evidence type="ECO:0000259" key="7">
    <source>
        <dbReference type="Pfam" id="PF06560"/>
    </source>
</evidence>
<evidence type="ECO:0000256" key="2">
    <source>
        <dbReference type="ARBA" id="ARBA00006542"/>
    </source>
</evidence>
<gene>
    <name evidence="8" type="ORF">Metus_0670</name>
</gene>
<dbReference type="CDD" id="cd02218">
    <property type="entry name" value="cupin_PGI"/>
    <property type="match status" value="1"/>
</dbReference>
<evidence type="ECO:0000313" key="9">
    <source>
        <dbReference type="Proteomes" id="UP000288215"/>
    </source>
</evidence>
<dbReference type="Pfam" id="PF06560">
    <property type="entry name" value="GPI"/>
    <property type="match status" value="1"/>
</dbReference>
<dbReference type="UniPathway" id="UPA00109">
    <property type="reaction ID" value="UER00181"/>
</dbReference>
<proteinExistence type="inferred from homology"/>
<comment type="similarity">
    <text evidence="2">Belongs to the archaeal-type GPI family.</text>
</comment>
<evidence type="ECO:0000256" key="3">
    <source>
        <dbReference type="ARBA" id="ARBA00011952"/>
    </source>
</evidence>
<dbReference type="InterPro" id="IPR010551">
    <property type="entry name" value="G6P_isomerase_prok"/>
</dbReference>
<accession>A0A3S3TSU7</accession>
<dbReference type="Proteomes" id="UP000288215">
    <property type="component" value="Unassembled WGS sequence"/>
</dbReference>
<dbReference type="InterPro" id="IPR011051">
    <property type="entry name" value="RmlC_Cupin_sf"/>
</dbReference>
<reference evidence="8 9" key="1">
    <citation type="submission" date="2018-12" db="EMBL/GenBank/DDBJ databases">
        <title>The complete genome of the methanogenic archaea of the candidate phylum Verstraetearchaeota, obtained from the metagenome of underground thermal water.</title>
        <authorList>
            <person name="Kadnikov V.V."/>
            <person name="Mardanov A.V."/>
            <person name="Beletsky A.V."/>
            <person name="Karnachuk O.V."/>
            <person name="Ravin N.V."/>
        </authorList>
    </citation>
    <scope>NUCLEOTIDE SEQUENCE [LARGE SCALE GENOMIC DNA]</scope>
    <source>
        <strain evidence="8">Ch88</strain>
    </source>
</reference>
<comment type="pathway">
    <text evidence="1">Carbohydrate degradation; glycolysis; D-glyceraldehyde 3-phosphate and glycerone phosphate from D-glucose: step 2/4.</text>
</comment>
<dbReference type="EMBL" id="RXGA01000002">
    <property type="protein sequence ID" value="RWX73891.1"/>
    <property type="molecule type" value="Genomic_DNA"/>
</dbReference>
<evidence type="ECO:0000256" key="4">
    <source>
        <dbReference type="ARBA" id="ARBA00022432"/>
    </source>
</evidence>
<comment type="caution">
    <text evidence="8">The sequence shown here is derived from an EMBL/GenBank/DDBJ whole genome shotgun (WGS) entry which is preliminary data.</text>
</comment>
<dbReference type="EC" id="5.3.1.9" evidence="3"/>
<keyword evidence="8" id="KW-0413">Isomerase</keyword>
<name>A0A3S3TSU7_METS7</name>
<dbReference type="Gene3D" id="2.60.120.10">
    <property type="entry name" value="Jelly Rolls"/>
    <property type="match status" value="1"/>
</dbReference>
<dbReference type="GO" id="GO:0005737">
    <property type="term" value="C:cytoplasm"/>
    <property type="evidence" value="ECO:0007669"/>
    <property type="project" value="InterPro"/>
</dbReference>
<keyword evidence="5" id="KW-0324">Glycolysis</keyword>
<evidence type="ECO:0000256" key="5">
    <source>
        <dbReference type="ARBA" id="ARBA00023152"/>
    </source>
</evidence>
<protein>
    <recommendedName>
        <fullName evidence="3">glucose-6-phosphate isomerase</fullName>
        <ecNumber evidence="3">5.3.1.9</ecNumber>
    </recommendedName>
</protein>
<evidence type="ECO:0000256" key="6">
    <source>
        <dbReference type="ARBA" id="ARBA00029321"/>
    </source>
</evidence>
<feature type="domain" description="Glucose-6-phosphate isomerase prokaryote" evidence="7">
    <location>
        <begin position="31"/>
        <end position="201"/>
    </location>
</feature>
<dbReference type="InterPro" id="IPR014710">
    <property type="entry name" value="RmlC-like_jellyroll"/>
</dbReference>
<keyword evidence="4" id="KW-0312">Gluconeogenesis</keyword>
<dbReference type="GO" id="GO:0004347">
    <property type="term" value="F:glucose-6-phosphate isomerase activity"/>
    <property type="evidence" value="ECO:0007669"/>
    <property type="project" value="UniProtKB-EC"/>
</dbReference>
<organism evidence="8 9">
    <name type="scientific">Methanosuratincola subterraneus</name>
    <dbReference type="NCBI Taxonomy" id="2593994"/>
    <lineage>
        <taxon>Archaea</taxon>
        <taxon>Thermoproteota</taxon>
        <taxon>Methanosuratincolia</taxon>
        <taxon>Candidatus Methanomethylicales</taxon>
        <taxon>Candidatus Methanomethylicaceae</taxon>
        <taxon>Candidatus Methanosuratincola (ex Vanwonterghem et al. 2016)</taxon>
    </lineage>
</organism>
<sequence length="251" mass="28084">MINYPFGKLELGEGLALTLNGMPLKGEPRLLRDLKPVLRNPAFVNDQNSGKVLYMMYRSVVADPMHSETFRMHSVRFDLTVMDYCLLDREPNKTLGHIHPDAMPGLSYPELYQVLNGRAVYLLQRLQRGSAQVSDFLVVEAGPGDAVLIPPNYGHVTVNVGGCPLVMANLVSNRFSSDYGPYKELRGASYYLLENGELEPNPNYPAPPKPTRSDAKYPVSKDIYTDFICCPKSYSFLNDPTRIGARYCKGQ</sequence>